<comment type="caution">
    <text evidence="2">The sequence shown here is derived from an EMBL/GenBank/DDBJ whole genome shotgun (WGS) entry which is preliminary data.</text>
</comment>
<protein>
    <submittedName>
        <fullName evidence="2">Uncharacterized protein</fullName>
    </submittedName>
</protein>
<evidence type="ECO:0000313" key="2">
    <source>
        <dbReference type="EMBL" id="KPI41347.1"/>
    </source>
</evidence>
<dbReference type="VEuPathDB" id="FungiDB:AB675_8057"/>
<dbReference type="Proteomes" id="UP000038010">
    <property type="component" value="Unassembled WGS sequence"/>
</dbReference>
<evidence type="ECO:0000313" key="3">
    <source>
        <dbReference type="Proteomes" id="UP000038010"/>
    </source>
</evidence>
<feature type="region of interest" description="Disordered" evidence="1">
    <location>
        <begin position="1"/>
        <end position="34"/>
    </location>
</feature>
<accession>A0A0N1HB06</accession>
<reference evidence="2 3" key="1">
    <citation type="submission" date="2015-06" db="EMBL/GenBank/DDBJ databases">
        <title>Draft genome of the ant-associated black yeast Phialophora attae CBS 131958.</title>
        <authorList>
            <person name="Moreno L.F."/>
            <person name="Stielow B.J."/>
            <person name="de Hoog S."/>
            <person name="Vicente V.A."/>
            <person name="Weiss V.A."/>
            <person name="de Vries M."/>
            <person name="Cruz L.M."/>
            <person name="Souza E.M."/>
        </authorList>
    </citation>
    <scope>NUCLEOTIDE SEQUENCE [LARGE SCALE GENOMIC DNA]</scope>
    <source>
        <strain evidence="2 3">CBS 131958</strain>
    </source>
</reference>
<organism evidence="2 3">
    <name type="scientific">Cyphellophora attinorum</name>
    <dbReference type="NCBI Taxonomy" id="1664694"/>
    <lineage>
        <taxon>Eukaryota</taxon>
        <taxon>Fungi</taxon>
        <taxon>Dikarya</taxon>
        <taxon>Ascomycota</taxon>
        <taxon>Pezizomycotina</taxon>
        <taxon>Eurotiomycetes</taxon>
        <taxon>Chaetothyriomycetidae</taxon>
        <taxon>Chaetothyriales</taxon>
        <taxon>Cyphellophoraceae</taxon>
        <taxon>Cyphellophora</taxon>
    </lineage>
</organism>
<feature type="compositionally biased region" description="Polar residues" evidence="1">
    <location>
        <begin position="19"/>
        <end position="34"/>
    </location>
</feature>
<dbReference type="RefSeq" id="XP_018001310.1">
    <property type="nucleotide sequence ID" value="XM_018148474.1"/>
</dbReference>
<keyword evidence="3" id="KW-1185">Reference proteome</keyword>
<dbReference type="OrthoDB" id="4160558at2759"/>
<proteinExistence type="predicted"/>
<sequence>MTDPVSVDSLVHSADPMNMANSPRNKQPGSPTNSLLGLPAEVRLRIYDFIIPSSGDFVVDLCAPSRTTVSPPPADIAAVSQPPQKRSILDNLRGRRQRLTADFKHAHGVQLLSVCRELDAEVFPLLSALMVRFHCPKCFKEALQSLNHDEDCNIKWMKNVEVGFEPPPRRDGLYSERMLLHLSLEACRAEVRRIYGRLDLAGQELWSWAQVKEGSGAGSSASSIGSTTHGATTTAGDASMKPKYIIKGWFNTEWSPVLLSDRRYDYMFGNT</sequence>
<dbReference type="AlphaFoldDB" id="A0A0N1HB06"/>
<gene>
    <name evidence="2" type="ORF">AB675_8057</name>
</gene>
<dbReference type="EMBL" id="LFJN01000010">
    <property type="protein sequence ID" value="KPI41347.1"/>
    <property type="molecule type" value="Genomic_DNA"/>
</dbReference>
<name>A0A0N1HB06_9EURO</name>
<evidence type="ECO:0000256" key="1">
    <source>
        <dbReference type="SAM" id="MobiDB-lite"/>
    </source>
</evidence>
<dbReference type="GeneID" id="28740354"/>